<keyword evidence="10" id="KW-1185">Reference proteome</keyword>
<dbReference type="InterPro" id="IPR014718">
    <property type="entry name" value="GH-type_carb-bd"/>
</dbReference>
<dbReference type="InterPro" id="IPR006102">
    <property type="entry name" value="Ig-like_GH2"/>
</dbReference>
<evidence type="ECO:0000256" key="5">
    <source>
        <dbReference type="ARBA" id="ARBA00022801"/>
    </source>
</evidence>
<feature type="domain" description="Beta galactosidase small chain/" evidence="8">
    <location>
        <begin position="751"/>
        <end position="1022"/>
    </location>
</feature>
<evidence type="ECO:0000256" key="3">
    <source>
        <dbReference type="ARBA" id="ARBA00012756"/>
    </source>
</evidence>
<protein>
    <recommendedName>
        <fullName evidence="4">Beta-galactosidase</fullName>
        <ecNumber evidence="3">3.2.1.23</ecNumber>
    </recommendedName>
    <alternativeName>
        <fullName evidence="7">Lactase</fullName>
    </alternativeName>
</protein>
<dbReference type="Gene3D" id="2.60.40.10">
    <property type="entry name" value="Immunoglobulins"/>
    <property type="match status" value="2"/>
</dbReference>
<dbReference type="EC" id="3.2.1.23" evidence="3"/>
<dbReference type="RefSeq" id="WP_169278279.1">
    <property type="nucleotide sequence ID" value="NZ_CP051680.1"/>
</dbReference>
<dbReference type="Pfam" id="PF02836">
    <property type="entry name" value="Glyco_hydro_2_C"/>
    <property type="match status" value="1"/>
</dbReference>
<evidence type="ECO:0000256" key="7">
    <source>
        <dbReference type="ARBA" id="ARBA00032230"/>
    </source>
</evidence>
<reference evidence="9 10" key="1">
    <citation type="submission" date="2020-04" db="EMBL/GenBank/DDBJ databases">
        <title>Genome sequencing of novel species.</title>
        <authorList>
            <person name="Heo J."/>
            <person name="Kim S.-J."/>
            <person name="Kim J.-S."/>
            <person name="Hong S.-B."/>
            <person name="Kwon S.-W."/>
        </authorList>
    </citation>
    <scope>NUCLEOTIDE SEQUENCE [LARGE SCALE GENOMIC DNA]</scope>
    <source>
        <strain evidence="9 10">MFER-1</strain>
    </source>
</reference>
<dbReference type="Pfam" id="PF02837">
    <property type="entry name" value="Glyco_hydro_2_N"/>
    <property type="match status" value="1"/>
</dbReference>
<evidence type="ECO:0000256" key="4">
    <source>
        <dbReference type="ARBA" id="ARBA00013303"/>
    </source>
</evidence>
<dbReference type="SMART" id="SM01038">
    <property type="entry name" value="Bgal_small_N"/>
    <property type="match status" value="1"/>
</dbReference>
<evidence type="ECO:0000256" key="6">
    <source>
        <dbReference type="ARBA" id="ARBA00023295"/>
    </source>
</evidence>
<dbReference type="InterPro" id="IPR004199">
    <property type="entry name" value="B-gal_small/dom_5"/>
</dbReference>
<dbReference type="SUPFAM" id="SSF49785">
    <property type="entry name" value="Galactose-binding domain-like"/>
    <property type="match status" value="1"/>
</dbReference>
<organism evidence="9 10">
    <name type="scientific">Cohnella herbarum</name>
    <dbReference type="NCBI Taxonomy" id="2728023"/>
    <lineage>
        <taxon>Bacteria</taxon>
        <taxon>Bacillati</taxon>
        <taxon>Bacillota</taxon>
        <taxon>Bacilli</taxon>
        <taxon>Bacillales</taxon>
        <taxon>Paenibacillaceae</taxon>
        <taxon>Cohnella</taxon>
    </lineage>
</organism>
<dbReference type="InterPro" id="IPR017853">
    <property type="entry name" value="GH"/>
</dbReference>
<dbReference type="PROSITE" id="PS00608">
    <property type="entry name" value="GLYCOSYL_HYDROL_F2_2"/>
    <property type="match status" value="1"/>
</dbReference>
<proteinExistence type="inferred from homology"/>
<dbReference type="KEGG" id="cheb:HH215_01430"/>
<dbReference type="Pfam" id="PF16353">
    <property type="entry name" value="LacZ_4"/>
    <property type="match status" value="1"/>
</dbReference>
<dbReference type="PANTHER" id="PTHR46323">
    <property type="entry name" value="BETA-GALACTOSIDASE"/>
    <property type="match status" value="1"/>
</dbReference>
<dbReference type="InterPro" id="IPR013783">
    <property type="entry name" value="Ig-like_fold"/>
</dbReference>
<dbReference type="Gene3D" id="2.60.120.260">
    <property type="entry name" value="Galactose-binding domain-like"/>
    <property type="match status" value="1"/>
</dbReference>
<keyword evidence="5" id="KW-0378">Hydrolase</keyword>
<dbReference type="InterPro" id="IPR006104">
    <property type="entry name" value="Glyco_hydro_2_N"/>
</dbReference>
<dbReference type="Gene3D" id="3.20.20.80">
    <property type="entry name" value="Glycosidases"/>
    <property type="match status" value="1"/>
</dbReference>
<dbReference type="SUPFAM" id="SSF74650">
    <property type="entry name" value="Galactose mutarotase-like"/>
    <property type="match status" value="1"/>
</dbReference>
<evidence type="ECO:0000256" key="1">
    <source>
        <dbReference type="ARBA" id="ARBA00001412"/>
    </source>
</evidence>
<dbReference type="InterPro" id="IPR050347">
    <property type="entry name" value="Bact_Beta-galactosidase"/>
</dbReference>
<dbReference type="InterPro" id="IPR023232">
    <property type="entry name" value="Glyco_hydro_2_AS"/>
</dbReference>
<dbReference type="PANTHER" id="PTHR46323:SF2">
    <property type="entry name" value="BETA-GALACTOSIDASE"/>
    <property type="match status" value="1"/>
</dbReference>
<dbReference type="GO" id="GO:0009341">
    <property type="term" value="C:beta-galactosidase complex"/>
    <property type="evidence" value="ECO:0007669"/>
    <property type="project" value="InterPro"/>
</dbReference>
<evidence type="ECO:0000259" key="8">
    <source>
        <dbReference type="SMART" id="SM01038"/>
    </source>
</evidence>
<dbReference type="SUPFAM" id="SSF51445">
    <property type="entry name" value="(Trans)glycosidases"/>
    <property type="match status" value="1"/>
</dbReference>
<sequence>MSTIDIEIPDWMNLNILDRNTVAPRADLLPYGDWNSALEKNRRASPYYHVLNGSWKFSYAGSPDLAPTHFFVTDFRDEDWDQIPVPGNWQMNGYGSPHYSSCPYPFPIDPPNVPLMNPVGSYRTAFQLKEGWDARQTRLVFDGVDSSFHVWVNGRIVGYSQGSHNRSEFNITSFLQSGNNVLAVRVYQWCDGSYLESQDKWRLSGIFRDVFLLSLPDMTIEDARVRTILASDYQSAELEMKLKITQARNEDREADSGIYRSWRLRAVLIDEQRETIFDRYYEDSLQPEDGSESSITLSEQLEAPRMWTAETPYLYQLLLTIYDADDVIQEVKEKSVGFRDIAIRKGQLYINGKPIIIKGVNRNEFHPVTGYVTTMDDMVADIKLMKQHNVNTVRLSHYPNDTRWLNLCDQYGLFAIDEADLETHGFHFIEDESYLSKHEDWREAYVQRARKMVERDKNHPSVILWSLGNESGYGPNHNAMADWIREADPTRPVHYERAYEAPVVDVVSTMYPSVDMLIAEGVKDDPRPYLMIEFGHAMGNSTGNQKEYWDAVYAYPRLLGGLIWEWSDLGILQCTNEGKSWYAYGGDFGDEPHSGPFCMDGLTFPDRGLKPSILEYKKAIEPVKIEAIDLLAGRVRITNRYHFITLSHLYGEWKLMREGVEIDGGAIEPLSTEAGSEDIIELPLKDTLLDSPGEYWIHIRFVLSDDTSWAEAGHEIAWADLQLPVKGTNAVSAAIAEQRPLRAEENKKEMIVSGEDFRITFDKLTGWISAWEHQGENVLISGPKLNLWRAPVDNDVHLAKEWIKAGYNRLVADVRKFTACENNEDICRLSVEMTLGAKGEGLAFRSIIHYEINRSGQVNIEATLDPLKELPSLPRFGLELRLADNYDQLSWFGKGPHECYPDRKESGKLGVYSGTVEEQFVPYEKPQENGNKSEVRWSAIVNEQGLGLRFKGKLPYEMSVHHYSTKDMTEARHIHQLTRLNETIVKLDAGQSGIGNHSCGYAPTMDKYLLSSKEQRFEISIVAVRKTK</sequence>
<dbReference type="AlphaFoldDB" id="A0A7Z2VFK0"/>
<dbReference type="InterPro" id="IPR036156">
    <property type="entry name" value="Beta-gal/glucu_dom_sf"/>
</dbReference>
<comment type="similarity">
    <text evidence="2">Belongs to the glycosyl hydrolase 2 family.</text>
</comment>
<dbReference type="InterPro" id="IPR008979">
    <property type="entry name" value="Galactose-bd-like_sf"/>
</dbReference>
<dbReference type="InterPro" id="IPR006101">
    <property type="entry name" value="Glyco_hydro_2"/>
</dbReference>
<dbReference type="PRINTS" id="PR00132">
    <property type="entry name" value="GLHYDRLASE2"/>
</dbReference>
<dbReference type="Pfam" id="PF00703">
    <property type="entry name" value="Glyco_hydro_2"/>
    <property type="match status" value="1"/>
</dbReference>
<dbReference type="GO" id="GO:0030246">
    <property type="term" value="F:carbohydrate binding"/>
    <property type="evidence" value="ECO:0007669"/>
    <property type="project" value="InterPro"/>
</dbReference>
<dbReference type="Pfam" id="PF02929">
    <property type="entry name" value="Bgal_small_N"/>
    <property type="match status" value="1"/>
</dbReference>
<keyword evidence="6" id="KW-0326">Glycosidase</keyword>
<dbReference type="Proteomes" id="UP000502248">
    <property type="component" value="Chromosome"/>
</dbReference>
<dbReference type="InterPro" id="IPR006103">
    <property type="entry name" value="Glyco_hydro_2_cat"/>
</dbReference>
<dbReference type="GO" id="GO:0005990">
    <property type="term" value="P:lactose catabolic process"/>
    <property type="evidence" value="ECO:0007669"/>
    <property type="project" value="TreeGrafter"/>
</dbReference>
<dbReference type="GO" id="GO:0004565">
    <property type="term" value="F:beta-galactosidase activity"/>
    <property type="evidence" value="ECO:0007669"/>
    <property type="project" value="UniProtKB-EC"/>
</dbReference>
<dbReference type="Gene3D" id="2.70.98.10">
    <property type="match status" value="1"/>
</dbReference>
<dbReference type="InterPro" id="IPR011013">
    <property type="entry name" value="Gal_mutarotase_sf_dom"/>
</dbReference>
<evidence type="ECO:0000313" key="10">
    <source>
        <dbReference type="Proteomes" id="UP000502248"/>
    </source>
</evidence>
<dbReference type="EMBL" id="CP051680">
    <property type="protein sequence ID" value="QJD81974.1"/>
    <property type="molecule type" value="Genomic_DNA"/>
</dbReference>
<dbReference type="InterPro" id="IPR032312">
    <property type="entry name" value="LacZ_4"/>
</dbReference>
<comment type="catalytic activity">
    <reaction evidence="1">
        <text>Hydrolysis of terminal non-reducing beta-D-galactose residues in beta-D-galactosides.</text>
        <dbReference type="EC" id="3.2.1.23"/>
    </reaction>
</comment>
<dbReference type="SUPFAM" id="SSF49303">
    <property type="entry name" value="beta-Galactosidase/glucuronidase domain"/>
    <property type="match status" value="2"/>
</dbReference>
<evidence type="ECO:0000256" key="2">
    <source>
        <dbReference type="ARBA" id="ARBA00007401"/>
    </source>
</evidence>
<gene>
    <name evidence="9" type="ORF">HH215_01430</name>
</gene>
<evidence type="ECO:0000313" key="9">
    <source>
        <dbReference type="EMBL" id="QJD81974.1"/>
    </source>
</evidence>
<name>A0A7Z2VFK0_9BACL</name>
<accession>A0A7Z2VFK0</accession>